<comment type="caution">
    <text evidence="1">The sequence shown here is derived from an EMBL/GenBank/DDBJ whole genome shotgun (WGS) entry which is preliminary data.</text>
</comment>
<proteinExistence type="predicted"/>
<accession>A0A4C1Y796</accession>
<dbReference type="OrthoDB" id="8060926at2759"/>
<dbReference type="AlphaFoldDB" id="A0A4C1Y796"/>
<gene>
    <name evidence="1" type="ORF">EVAR_52334_1</name>
</gene>
<name>A0A4C1Y796_EUMVA</name>
<evidence type="ECO:0000313" key="2">
    <source>
        <dbReference type="Proteomes" id="UP000299102"/>
    </source>
</evidence>
<evidence type="ECO:0000313" key="1">
    <source>
        <dbReference type="EMBL" id="GBP70315.1"/>
    </source>
</evidence>
<dbReference type="EMBL" id="BGZK01001069">
    <property type="protein sequence ID" value="GBP70315.1"/>
    <property type="molecule type" value="Genomic_DNA"/>
</dbReference>
<reference evidence="1 2" key="1">
    <citation type="journal article" date="2019" name="Commun. Biol.">
        <title>The bagworm genome reveals a unique fibroin gene that provides high tensile strength.</title>
        <authorList>
            <person name="Kono N."/>
            <person name="Nakamura H."/>
            <person name="Ohtoshi R."/>
            <person name="Tomita M."/>
            <person name="Numata K."/>
            <person name="Arakawa K."/>
        </authorList>
    </citation>
    <scope>NUCLEOTIDE SEQUENCE [LARGE SCALE GENOMIC DNA]</scope>
</reference>
<protein>
    <submittedName>
        <fullName evidence="1">Uncharacterized protein</fullName>
    </submittedName>
</protein>
<sequence length="166" mass="19040">MTNSVAARQRWAINHSARARLISHVLKTAGIAKNQDITSELKSSRIRKSHQQVEKFTRTLQQYMNPFDNSLDADKLYNITTGEAAAQNTTDFLLNVESRGETLRDNFITEVIERHARFQEPIKKNPVFTFSTVKEKKKVVLGGKVQELRLQRDLFGRLLALSLEKK</sequence>
<dbReference type="PANTHER" id="PTHR46704">
    <property type="entry name" value="CXC DOMAIN-CONTAINING PROTEIN-RELATED"/>
    <property type="match status" value="1"/>
</dbReference>
<keyword evidence="2" id="KW-1185">Reference proteome</keyword>
<dbReference type="PANTHER" id="PTHR46704:SF9">
    <property type="entry name" value="BHLH DOMAIN-CONTAINING PROTEIN"/>
    <property type="match status" value="1"/>
</dbReference>
<organism evidence="1 2">
    <name type="scientific">Eumeta variegata</name>
    <name type="common">Bagworm moth</name>
    <name type="synonym">Eumeta japonica</name>
    <dbReference type="NCBI Taxonomy" id="151549"/>
    <lineage>
        <taxon>Eukaryota</taxon>
        <taxon>Metazoa</taxon>
        <taxon>Ecdysozoa</taxon>
        <taxon>Arthropoda</taxon>
        <taxon>Hexapoda</taxon>
        <taxon>Insecta</taxon>
        <taxon>Pterygota</taxon>
        <taxon>Neoptera</taxon>
        <taxon>Endopterygota</taxon>
        <taxon>Lepidoptera</taxon>
        <taxon>Glossata</taxon>
        <taxon>Ditrysia</taxon>
        <taxon>Tineoidea</taxon>
        <taxon>Psychidae</taxon>
        <taxon>Oiketicinae</taxon>
        <taxon>Eumeta</taxon>
    </lineage>
</organism>
<dbReference type="Proteomes" id="UP000299102">
    <property type="component" value="Unassembled WGS sequence"/>
</dbReference>